<gene>
    <name evidence="1" type="ORF">CZ809_02570</name>
</gene>
<dbReference type="AlphaFoldDB" id="A0A1T5I1X7"/>
<accession>A0A1T5I1X7</accession>
<organism evidence="1 2">
    <name type="scientific">Photobacterium piscicola</name>
    <dbReference type="NCBI Taxonomy" id="1378299"/>
    <lineage>
        <taxon>Bacteria</taxon>
        <taxon>Pseudomonadati</taxon>
        <taxon>Pseudomonadota</taxon>
        <taxon>Gammaproteobacteria</taxon>
        <taxon>Vibrionales</taxon>
        <taxon>Vibrionaceae</taxon>
        <taxon>Photobacterium</taxon>
    </lineage>
</organism>
<protein>
    <submittedName>
        <fullName evidence="1">Uncharacterized protein</fullName>
    </submittedName>
</protein>
<name>A0A1T5I1X7_9GAMM</name>
<dbReference type="EMBL" id="FUZI01000004">
    <property type="protein sequence ID" value="SKC33041.1"/>
    <property type="molecule type" value="Genomic_DNA"/>
</dbReference>
<proteinExistence type="predicted"/>
<evidence type="ECO:0000313" key="2">
    <source>
        <dbReference type="Proteomes" id="UP000189966"/>
    </source>
</evidence>
<dbReference type="Proteomes" id="UP000189966">
    <property type="component" value="Unassembled WGS sequence"/>
</dbReference>
<sequence>MQLLKQFMAWLSKLDEYDKQAKQMRREDRLGEYDYSSELIKTKK</sequence>
<evidence type="ECO:0000313" key="1">
    <source>
        <dbReference type="EMBL" id="SKC33041.1"/>
    </source>
</evidence>
<reference evidence="1 2" key="1">
    <citation type="submission" date="2017-02" db="EMBL/GenBank/DDBJ databases">
        <authorList>
            <person name="Peterson S.W."/>
        </authorList>
    </citation>
    <scope>NUCLEOTIDE SEQUENCE [LARGE SCALE GENOMIC DNA]</scope>
    <source>
        <strain evidence="2">type strain: NCCB 100098</strain>
    </source>
</reference>
<dbReference type="RefSeq" id="WP_255418394.1">
    <property type="nucleotide sequence ID" value="NZ_CP175534.1"/>
</dbReference>